<accession>C5CIK5</accession>
<dbReference type="EMBL" id="CP001634">
    <property type="protein sequence ID" value="ACR79868.1"/>
    <property type="molecule type" value="Genomic_DNA"/>
</dbReference>
<reference evidence="1 2" key="2">
    <citation type="journal article" date="2011" name="J. Bacteriol.">
        <title>Genome Sequence of Kosmotoga olearia Strain TBF 19.5.1, a Thermophilic Bacterium with a Wide Growth Temperature Range, Isolated from the Troll B Oil Platform in the North Sea.</title>
        <authorList>
            <person name="Swithers K.S."/>
            <person name="Dipippo J.L."/>
            <person name="Bruce D.C."/>
            <person name="Detter C."/>
            <person name="Tapia R."/>
            <person name="Han S."/>
            <person name="Goodwin L.A."/>
            <person name="Han J."/>
            <person name="Woyke T."/>
            <person name="Pitluck S."/>
            <person name="Pennacchio L."/>
            <person name="Nolan M."/>
            <person name="Mikhailova N."/>
            <person name="Land M.L."/>
            <person name="Nesbo C.L."/>
            <person name="Gogarten J.P."/>
            <person name="Noll K.M."/>
        </authorList>
    </citation>
    <scope>NUCLEOTIDE SEQUENCE [LARGE SCALE GENOMIC DNA]</scope>
    <source>
        <strain evidence="2">ATCC BAA-1733 / DSM 21960 / TBF 19.5.1</strain>
    </source>
</reference>
<protein>
    <submittedName>
        <fullName evidence="1">Uncharacterized protein</fullName>
    </submittedName>
</protein>
<dbReference type="AlphaFoldDB" id="C5CIK5"/>
<reference evidence="1 2" key="1">
    <citation type="submission" date="2009-06" db="EMBL/GenBank/DDBJ databases">
        <title>Complete sequence of Thermotogales bacterium TBF 19.5.1.</title>
        <authorList>
            <consortium name="US DOE Joint Genome Institute"/>
            <person name="Lucas S."/>
            <person name="Copeland A."/>
            <person name="Lapidus A."/>
            <person name="Glavina del Rio T."/>
            <person name="Tice H."/>
            <person name="Bruce D."/>
            <person name="Goodwin L."/>
            <person name="Pitluck S."/>
            <person name="Chertkov O."/>
            <person name="Brettin T."/>
            <person name="Detter J.C."/>
            <person name="Han C."/>
            <person name="Schmutz J."/>
            <person name="Larimer F."/>
            <person name="Land M."/>
            <person name="Hauser L."/>
            <person name="Kyrpides N."/>
            <person name="Ovchinnikova G."/>
            <person name="Noll K."/>
        </authorList>
    </citation>
    <scope>NUCLEOTIDE SEQUENCE [LARGE SCALE GENOMIC DNA]</scope>
    <source>
        <strain evidence="2">ATCC BAA-1733 / DSM 21960 / TBF 19.5.1</strain>
    </source>
</reference>
<keyword evidence="2" id="KW-1185">Reference proteome</keyword>
<gene>
    <name evidence="1" type="ordered locus">Kole_1168</name>
</gene>
<sequence length="50" mass="5609">MRLVAETLCPASPALCWAYAQAMRSYGTAMRNGIAAEYIKKRDRMLEIGE</sequence>
<evidence type="ECO:0000313" key="1">
    <source>
        <dbReference type="EMBL" id="ACR79868.1"/>
    </source>
</evidence>
<dbReference type="HOGENOM" id="CLU_3118916_0_0_0"/>
<proteinExistence type="predicted"/>
<dbReference type="KEGG" id="kol:Kole_1168"/>
<dbReference type="Proteomes" id="UP000002382">
    <property type="component" value="Chromosome"/>
</dbReference>
<evidence type="ECO:0000313" key="2">
    <source>
        <dbReference type="Proteomes" id="UP000002382"/>
    </source>
</evidence>
<name>C5CIK5_KOSOT</name>
<organism evidence="1 2">
    <name type="scientific">Kosmotoga olearia (strain ATCC BAA-1733 / DSM 21960 / TBF 19.5.1)</name>
    <dbReference type="NCBI Taxonomy" id="521045"/>
    <lineage>
        <taxon>Bacteria</taxon>
        <taxon>Thermotogati</taxon>
        <taxon>Thermotogota</taxon>
        <taxon>Thermotogae</taxon>
        <taxon>Kosmotogales</taxon>
        <taxon>Kosmotogaceae</taxon>
        <taxon>Kosmotoga</taxon>
    </lineage>
</organism>